<evidence type="ECO:0000313" key="1">
    <source>
        <dbReference type="EMBL" id="GMU04315.1"/>
    </source>
</evidence>
<sequence length="93" mass="10068">MVIPSRYKVPIALAVGITLGRFLLPVLEGQSDYGIQVRQDKSRGCALFVSTNKKILGRDLQQREGADFVACGASKEVAPGSWLVCDCSKLPTE</sequence>
<accession>A0ABQ6QJW7</accession>
<name>A0ABQ6QJW7_9BACT</name>
<dbReference type="Proteomes" id="UP001342631">
    <property type="component" value="Unassembled WGS sequence"/>
</dbReference>
<protein>
    <submittedName>
        <fullName evidence="1">Uncharacterized protein</fullName>
    </submittedName>
</protein>
<reference evidence="1 2" key="1">
    <citation type="journal article" date="2024" name="Arch. Microbiol.">
        <title>Corallococcus caeni sp. nov., a novel myxobacterium isolated from activated sludge.</title>
        <authorList>
            <person name="Tomita S."/>
            <person name="Nakai R."/>
            <person name="Kuroda K."/>
            <person name="Kurashita H."/>
            <person name="Hatamoto M."/>
            <person name="Yamaguchi T."/>
            <person name="Narihiro T."/>
        </authorList>
    </citation>
    <scope>NUCLEOTIDE SEQUENCE [LARGE SCALE GENOMIC DNA]</scope>
    <source>
        <strain evidence="1 2">NO1</strain>
    </source>
</reference>
<evidence type="ECO:0000313" key="2">
    <source>
        <dbReference type="Proteomes" id="UP001342631"/>
    </source>
</evidence>
<gene>
    <name evidence="1" type="ORF">ASNO1_05670</name>
</gene>
<dbReference type="EMBL" id="BTTX01000001">
    <property type="protein sequence ID" value="GMU04315.1"/>
    <property type="molecule type" value="Genomic_DNA"/>
</dbReference>
<comment type="caution">
    <text evidence="1">The sequence shown here is derived from an EMBL/GenBank/DDBJ whole genome shotgun (WGS) entry which is preliminary data.</text>
</comment>
<keyword evidence="2" id="KW-1185">Reference proteome</keyword>
<proteinExistence type="predicted"/>
<organism evidence="1 2">
    <name type="scientific">Corallococcus caeni</name>
    <dbReference type="NCBI Taxonomy" id="3082388"/>
    <lineage>
        <taxon>Bacteria</taxon>
        <taxon>Pseudomonadati</taxon>
        <taxon>Myxococcota</taxon>
        <taxon>Myxococcia</taxon>
        <taxon>Myxococcales</taxon>
        <taxon>Cystobacterineae</taxon>
        <taxon>Myxococcaceae</taxon>
        <taxon>Corallococcus</taxon>
    </lineage>
</organism>